<accession>A0A8E2JFG7</accession>
<dbReference type="EMBL" id="KV744953">
    <property type="protein sequence ID" value="OCK80609.1"/>
    <property type="molecule type" value="Genomic_DNA"/>
</dbReference>
<evidence type="ECO:0000313" key="1">
    <source>
        <dbReference type="EMBL" id="OCK80609.1"/>
    </source>
</evidence>
<gene>
    <name evidence="1" type="ORF">K432DRAFT_382067</name>
</gene>
<keyword evidence="2" id="KW-1185">Reference proteome</keyword>
<dbReference type="Proteomes" id="UP000250266">
    <property type="component" value="Unassembled WGS sequence"/>
</dbReference>
<reference evidence="1 2" key="1">
    <citation type="journal article" date="2016" name="Nat. Commun.">
        <title>Ectomycorrhizal ecology is imprinted in the genome of the dominant symbiotic fungus Cenococcum geophilum.</title>
        <authorList>
            <consortium name="DOE Joint Genome Institute"/>
            <person name="Peter M."/>
            <person name="Kohler A."/>
            <person name="Ohm R.A."/>
            <person name="Kuo A."/>
            <person name="Krutzmann J."/>
            <person name="Morin E."/>
            <person name="Arend M."/>
            <person name="Barry K.W."/>
            <person name="Binder M."/>
            <person name="Choi C."/>
            <person name="Clum A."/>
            <person name="Copeland A."/>
            <person name="Grisel N."/>
            <person name="Haridas S."/>
            <person name="Kipfer T."/>
            <person name="LaButti K."/>
            <person name="Lindquist E."/>
            <person name="Lipzen A."/>
            <person name="Maire R."/>
            <person name="Meier B."/>
            <person name="Mihaltcheva S."/>
            <person name="Molinier V."/>
            <person name="Murat C."/>
            <person name="Poggeler S."/>
            <person name="Quandt C.A."/>
            <person name="Sperisen C."/>
            <person name="Tritt A."/>
            <person name="Tisserant E."/>
            <person name="Crous P.W."/>
            <person name="Henrissat B."/>
            <person name="Nehls U."/>
            <person name="Egli S."/>
            <person name="Spatafora J.W."/>
            <person name="Grigoriev I.V."/>
            <person name="Martin F.M."/>
        </authorList>
    </citation>
    <scope>NUCLEOTIDE SEQUENCE [LARGE SCALE GENOMIC DNA]</scope>
    <source>
        <strain evidence="1 2">CBS 459.81</strain>
    </source>
</reference>
<evidence type="ECO:0000313" key="2">
    <source>
        <dbReference type="Proteomes" id="UP000250266"/>
    </source>
</evidence>
<organism evidence="1 2">
    <name type="scientific">Lepidopterella palustris CBS 459.81</name>
    <dbReference type="NCBI Taxonomy" id="1314670"/>
    <lineage>
        <taxon>Eukaryota</taxon>
        <taxon>Fungi</taxon>
        <taxon>Dikarya</taxon>
        <taxon>Ascomycota</taxon>
        <taxon>Pezizomycotina</taxon>
        <taxon>Dothideomycetes</taxon>
        <taxon>Pleosporomycetidae</taxon>
        <taxon>Mytilinidiales</taxon>
        <taxon>Argynnaceae</taxon>
        <taxon>Lepidopterella</taxon>
    </lineage>
</organism>
<name>A0A8E2JFG7_9PEZI</name>
<dbReference type="AlphaFoldDB" id="A0A8E2JFG7"/>
<protein>
    <submittedName>
        <fullName evidence="1">Uncharacterized protein</fullName>
    </submittedName>
</protein>
<sequence>MTLAVDNVELGIALMAILPTIEYFLHGYTGFSGLTWGTHKTEGAITGTERDHKEIQKVTPILTTRSPTMTRLNSLTSLVQSGPSSLDLIANSA</sequence>
<proteinExistence type="predicted"/>